<keyword evidence="3" id="KW-1185">Reference proteome</keyword>
<comment type="caution">
    <text evidence="2">The sequence shown here is derived from an EMBL/GenBank/DDBJ whole genome shotgun (WGS) entry which is preliminary data.</text>
</comment>
<evidence type="ECO:0000313" key="2">
    <source>
        <dbReference type="EMBL" id="KAF8673249.1"/>
    </source>
</evidence>
<dbReference type="PANTHER" id="PTHR35166:SF20">
    <property type="entry name" value="EXPRESSED PROTEIN"/>
    <property type="match status" value="1"/>
</dbReference>
<evidence type="ECO:0000256" key="1">
    <source>
        <dbReference type="SAM" id="MobiDB-lite"/>
    </source>
</evidence>
<dbReference type="EMBL" id="JACEFO010002208">
    <property type="protein sequence ID" value="KAF8673249.1"/>
    <property type="molecule type" value="Genomic_DNA"/>
</dbReference>
<feature type="region of interest" description="Disordered" evidence="1">
    <location>
        <begin position="63"/>
        <end position="83"/>
    </location>
</feature>
<feature type="region of interest" description="Disordered" evidence="1">
    <location>
        <begin position="187"/>
        <end position="229"/>
    </location>
</feature>
<feature type="compositionally biased region" description="Basic and acidic residues" evidence="1">
    <location>
        <begin position="212"/>
        <end position="222"/>
    </location>
</feature>
<evidence type="ECO:0000313" key="3">
    <source>
        <dbReference type="Proteomes" id="UP000636709"/>
    </source>
</evidence>
<proteinExistence type="predicted"/>
<protein>
    <submittedName>
        <fullName evidence="2">Uncharacterized protein</fullName>
    </submittedName>
</protein>
<sequence length="229" mass="26166">MAGRDEGECKAQSLEVQDVAGDGMKRKTAEETVCGGQVFAPLIAELAKKKKKAADEDADVAEDAAIAGDKMPPPGQKARMSEKEIRSILSWKPMSAPRHYEALKESSPDLTPLPDEEMDEERESLFLGAKIFYCMQERYPKMQEWIRQELETKGYVEMDDDWVRRRAEAQQAVEEGRKEIEKTIQELQFSEDDFDYDDDDASDCYDEEENHEENSGHARDNNDGEEEEK</sequence>
<gene>
    <name evidence="2" type="ORF">HU200_048802</name>
</gene>
<dbReference type="AlphaFoldDB" id="A0A835E7A5"/>
<feature type="region of interest" description="Disordered" evidence="1">
    <location>
        <begin position="1"/>
        <end position="28"/>
    </location>
</feature>
<organism evidence="2 3">
    <name type="scientific">Digitaria exilis</name>
    <dbReference type="NCBI Taxonomy" id="1010633"/>
    <lineage>
        <taxon>Eukaryota</taxon>
        <taxon>Viridiplantae</taxon>
        <taxon>Streptophyta</taxon>
        <taxon>Embryophyta</taxon>
        <taxon>Tracheophyta</taxon>
        <taxon>Spermatophyta</taxon>
        <taxon>Magnoliopsida</taxon>
        <taxon>Liliopsida</taxon>
        <taxon>Poales</taxon>
        <taxon>Poaceae</taxon>
        <taxon>PACMAD clade</taxon>
        <taxon>Panicoideae</taxon>
        <taxon>Panicodae</taxon>
        <taxon>Paniceae</taxon>
        <taxon>Anthephorinae</taxon>
        <taxon>Digitaria</taxon>
    </lineage>
</organism>
<feature type="compositionally biased region" description="Acidic residues" evidence="1">
    <location>
        <begin position="189"/>
        <end position="211"/>
    </location>
</feature>
<dbReference type="PANTHER" id="PTHR35166">
    <property type="entry name" value="OS05G0193700 PROTEIN-RELATED"/>
    <property type="match status" value="1"/>
</dbReference>
<dbReference type="OrthoDB" id="687234at2759"/>
<name>A0A835E7A5_9POAL</name>
<accession>A0A835E7A5</accession>
<feature type="region of interest" description="Disordered" evidence="1">
    <location>
        <begin position="100"/>
        <end position="121"/>
    </location>
</feature>
<dbReference type="Proteomes" id="UP000636709">
    <property type="component" value="Unassembled WGS sequence"/>
</dbReference>
<reference evidence="2" key="1">
    <citation type="submission" date="2020-07" db="EMBL/GenBank/DDBJ databases">
        <title>Genome sequence and genetic diversity analysis of an under-domesticated orphan crop, white fonio (Digitaria exilis).</title>
        <authorList>
            <person name="Bennetzen J.L."/>
            <person name="Chen S."/>
            <person name="Ma X."/>
            <person name="Wang X."/>
            <person name="Yssel A.E.J."/>
            <person name="Chaluvadi S.R."/>
            <person name="Johnson M."/>
            <person name="Gangashetty P."/>
            <person name="Hamidou F."/>
            <person name="Sanogo M.D."/>
            <person name="Zwaenepoel A."/>
            <person name="Wallace J."/>
            <person name="Van De Peer Y."/>
            <person name="Van Deynze A."/>
        </authorList>
    </citation>
    <scope>NUCLEOTIDE SEQUENCE</scope>
    <source>
        <tissue evidence="2">Leaves</tissue>
    </source>
</reference>